<feature type="region of interest" description="Disordered" evidence="5">
    <location>
        <begin position="600"/>
        <end position="627"/>
    </location>
</feature>
<dbReference type="AlphaFoldDB" id="A0A9W8GD32"/>
<evidence type="ECO:0000256" key="2">
    <source>
        <dbReference type="ARBA" id="ARBA00023034"/>
    </source>
</evidence>
<gene>
    <name evidence="7" type="ORF">GGI25_001226</name>
</gene>
<dbReference type="InterPro" id="IPR000237">
    <property type="entry name" value="GRIP_dom"/>
</dbReference>
<evidence type="ECO:0000313" key="7">
    <source>
        <dbReference type="EMBL" id="KAJ2679775.1"/>
    </source>
</evidence>
<feature type="coiled-coil region" evidence="4">
    <location>
        <begin position="4"/>
        <end position="108"/>
    </location>
</feature>
<dbReference type="GO" id="GO:0031267">
    <property type="term" value="F:small GTPase binding"/>
    <property type="evidence" value="ECO:0007669"/>
    <property type="project" value="TreeGrafter"/>
</dbReference>
<evidence type="ECO:0000313" key="8">
    <source>
        <dbReference type="Proteomes" id="UP001151518"/>
    </source>
</evidence>
<dbReference type="PANTHER" id="PTHR18921:SF2">
    <property type="entry name" value="THYROID RECEPTOR-INTERACTING PROTEIN 11"/>
    <property type="match status" value="1"/>
</dbReference>
<comment type="subcellular location">
    <subcellularLocation>
        <location evidence="1">Golgi apparatus</location>
    </subcellularLocation>
</comment>
<dbReference type="GO" id="GO:0007030">
    <property type="term" value="P:Golgi organization"/>
    <property type="evidence" value="ECO:0007669"/>
    <property type="project" value="TreeGrafter"/>
</dbReference>
<evidence type="ECO:0000256" key="5">
    <source>
        <dbReference type="SAM" id="MobiDB-lite"/>
    </source>
</evidence>
<keyword evidence="2" id="KW-0333">Golgi apparatus</keyword>
<dbReference type="Gene3D" id="1.10.287.620">
    <property type="entry name" value="Helix Hairpins"/>
    <property type="match status" value="1"/>
</dbReference>
<feature type="domain" description="GRIP" evidence="6">
    <location>
        <begin position="545"/>
        <end position="596"/>
    </location>
</feature>
<dbReference type="PROSITE" id="PS50913">
    <property type="entry name" value="GRIP"/>
    <property type="match status" value="1"/>
</dbReference>
<feature type="coiled-coil region" evidence="4">
    <location>
        <begin position="468"/>
        <end position="551"/>
    </location>
</feature>
<name>A0A9W8GD32_9FUNG</name>
<dbReference type="SUPFAM" id="SSF90257">
    <property type="entry name" value="Myosin rod fragments"/>
    <property type="match status" value="1"/>
</dbReference>
<evidence type="ECO:0000256" key="4">
    <source>
        <dbReference type="SAM" id="Coils"/>
    </source>
</evidence>
<feature type="compositionally biased region" description="Polar residues" evidence="5">
    <location>
        <begin position="605"/>
        <end position="614"/>
    </location>
</feature>
<dbReference type="InterPro" id="IPR019459">
    <property type="entry name" value="GRAB"/>
</dbReference>
<dbReference type="Pfam" id="PF10375">
    <property type="entry name" value="GRAB"/>
    <property type="match status" value="1"/>
</dbReference>
<protein>
    <recommendedName>
        <fullName evidence="6">GRIP domain-containing protein</fullName>
    </recommendedName>
</protein>
<dbReference type="PANTHER" id="PTHR18921">
    <property type="entry name" value="MYOSIN HEAVY CHAIN - RELATED"/>
    <property type="match status" value="1"/>
</dbReference>
<evidence type="ECO:0000256" key="3">
    <source>
        <dbReference type="ARBA" id="ARBA00023054"/>
    </source>
</evidence>
<comment type="caution">
    <text evidence="7">The sequence shown here is derived from an EMBL/GenBank/DDBJ whole genome shotgun (WGS) entry which is preliminary data.</text>
</comment>
<accession>A0A9W8GD32</accession>
<reference evidence="7" key="1">
    <citation type="submission" date="2022-07" db="EMBL/GenBank/DDBJ databases">
        <title>Phylogenomic reconstructions and comparative analyses of Kickxellomycotina fungi.</title>
        <authorList>
            <person name="Reynolds N.K."/>
            <person name="Stajich J.E."/>
            <person name="Barry K."/>
            <person name="Grigoriev I.V."/>
            <person name="Crous P."/>
            <person name="Smith M.E."/>
        </authorList>
    </citation>
    <scope>NUCLEOTIDE SEQUENCE</scope>
    <source>
        <strain evidence="7">NRRL 3115</strain>
    </source>
</reference>
<dbReference type="GO" id="GO:0006888">
    <property type="term" value="P:endoplasmic reticulum to Golgi vesicle-mediated transport"/>
    <property type="evidence" value="ECO:0007669"/>
    <property type="project" value="TreeGrafter"/>
</dbReference>
<proteinExistence type="predicted"/>
<sequence length="649" mass="73108">MPTVEELQRRVNLLQNQLRKAGEHLKSLATENNALGEQVEKLAGNEARLQAQTQELKESNDNYKSEIESLKSANQATSVSKKQLETECDKAKEYTEDLEKQIVELKSKGSVEGEAESQLSEWETIARDWAAQLGVSTDSDATSDGGLMLLRSIKSLVDASELNTNRNSAAMTPEMSQLRISADRSLGLNQDSARKIAELEAKLKLFADGEAEVAQLLDSMDVDVVIPESISETLRPGLERVANKLTSFKRAADGAAAGSKERAVGLESKLEAAKAELNEVNGARDELAKDYDLLLERIGTMKDALKAKMNAESDELKRLRKELTNTKSELNSAKQTLTQQEKKHKQAENAAQKLHKELDETKRALWESQETANRIQSEISDLTDATERQISELRVKLQTAERQLESEFAQHNQFEDRIEQLQSDLNQALNSESQWVEEREVHLVTIQNLQSALESLQESKDTEIDFAVEKLREELRKCTKNQKAAIARAEQAESRLRRIELSGATAEQCQQKISEQLTEIERLRHEVAVLKDHLNESMRRLREESNEFNLDKRVITNLIVGFLAMPYGDSKRYEIMQLMSSILQFTEEQQEKVGLIRKAGRRAPLQQSSPSTPASEPADGSQVDTKESFSDQWISFLLRESSATRNKRT</sequence>
<dbReference type="OrthoDB" id="425925at2759"/>
<feature type="region of interest" description="Disordered" evidence="5">
    <location>
        <begin position="327"/>
        <end position="350"/>
    </location>
</feature>
<dbReference type="EMBL" id="JANBTW010000009">
    <property type="protein sequence ID" value="KAJ2679775.1"/>
    <property type="molecule type" value="Genomic_DNA"/>
</dbReference>
<dbReference type="GO" id="GO:0005794">
    <property type="term" value="C:Golgi apparatus"/>
    <property type="evidence" value="ECO:0007669"/>
    <property type="project" value="UniProtKB-SubCell"/>
</dbReference>
<organism evidence="7 8">
    <name type="scientific">Coemansia spiralis</name>
    <dbReference type="NCBI Taxonomy" id="417178"/>
    <lineage>
        <taxon>Eukaryota</taxon>
        <taxon>Fungi</taxon>
        <taxon>Fungi incertae sedis</taxon>
        <taxon>Zoopagomycota</taxon>
        <taxon>Kickxellomycotina</taxon>
        <taxon>Kickxellomycetes</taxon>
        <taxon>Kickxellales</taxon>
        <taxon>Kickxellaceae</taxon>
        <taxon>Coemansia</taxon>
    </lineage>
</organism>
<keyword evidence="3 4" id="KW-0175">Coiled coil</keyword>
<dbReference type="Proteomes" id="UP001151518">
    <property type="component" value="Unassembled WGS sequence"/>
</dbReference>
<evidence type="ECO:0000256" key="1">
    <source>
        <dbReference type="ARBA" id="ARBA00004555"/>
    </source>
</evidence>
<feature type="compositionally biased region" description="Polar residues" evidence="5">
    <location>
        <begin position="327"/>
        <end position="339"/>
    </location>
</feature>
<evidence type="ECO:0000259" key="6">
    <source>
        <dbReference type="PROSITE" id="PS50913"/>
    </source>
</evidence>